<keyword evidence="3" id="KW-0067">ATP-binding</keyword>
<evidence type="ECO:0000313" key="5">
    <source>
        <dbReference type="Proteomes" id="UP000054248"/>
    </source>
</evidence>
<dbReference type="GO" id="GO:0008094">
    <property type="term" value="F:ATP-dependent activity, acting on DNA"/>
    <property type="evidence" value="ECO:0007669"/>
    <property type="project" value="TreeGrafter"/>
</dbReference>
<dbReference type="GO" id="GO:0006281">
    <property type="term" value="P:DNA repair"/>
    <property type="evidence" value="ECO:0007669"/>
    <property type="project" value="TreeGrafter"/>
</dbReference>
<dbReference type="InterPro" id="IPR050628">
    <property type="entry name" value="SNF2_RAD54_helicase_TF"/>
</dbReference>
<dbReference type="PANTHER" id="PTHR45626">
    <property type="entry name" value="TRANSCRIPTION TERMINATION FACTOR 2-RELATED"/>
    <property type="match status" value="1"/>
</dbReference>
<keyword evidence="5" id="KW-1185">Reference proteome</keyword>
<keyword evidence="2" id="KW-0378">Hydrolase</keyword>
<dbReference type="GO" id="GO:0005524">
    <property type="term" value="F:ATP binding"/>
    <property type="evidence" value="ECO:0007669"/>
    <property type="project" value="UniProtKB-KW"/>
</dbReference>
<proteinExistence type="predicted"/>
<evidence type="ECO:0000256" key="2">
    <source>
        <dbReference type="ARBA" id="ARBA00022801"/>
    </source>
</evidence>
<evidence type="ECO:0000256" key="1">
    <source>
        <dbReference type="ARBA" id="ARBA00022741"/>
    </source>
</evidence>
<evidence type="ECO:0000256" key="3">
    <source>
        <dbReference type="ARBA" id="ARBA00022840"/>
    </source>
</evidence>
<reference evidence="4 5" key="1">
    <citation type="submission" date="2014-04" db="EMBL/GenBank/DDBJ databases">
        <authorList>
            <consortium name="DOE Joint Genome Institute"/>
            <person name="Kuo A."/>
            <person name="Girlanda M."/>
            <person name="Perotto S."/>
            <person name="Kohler A."/>
            <person name="Nagy L.G."/>
            <person name="Floudas D."/>
            <person name="Copeland A."/>
            <person name="Barry K.W."/>
            <person name="Cichocki N."/>
            <person name="Veneault-Fourrey C."/>
            <person name="LaButti K."/>
            <person name="Lindquist E.A."/>
            <person name="Lipzen A."/>
            <person name="Lundell T."/>
            <person name="Morin E."/>
            <person name="Murat C."/>
            <person name="Sun H."/>
            <person name="Tunlid A."/>
            <person name="Henrissat B."/>
            <person name="Grigoriev I.V."/>
            <person name="Hibbett D.S."/>
            <person name="Martin F."/>
            <person name="Nordberg H.P."/>
            <person name="Cantor M.N."/>
            <person name="Hua S.X."/>
        </authorList>
    </citation>
    <scope>NUCLEOTIDE SEQUENCE [LARGE SCALE GENOMIC DNA]</scope>
    <source>
        <strain evidence="4 5">MUT 4182</strain>
    </source>
</reference>
<sequence>MGAGGTKTLERCDIVVVTHETLVSEWKNWNSNTTRNSAIFDARFLRIVIAEGDSIVNANLQRTKACMDLRGKYKWIVAKKYYKRTVAQMESFLRFLRVNPEGLSRSSSDRTKAFETLLEMRNEPLPHRGGSLDSLARPVGATMKRISKCDKIKSRSTIGAASLAISSPRYFASQLHEEPEEAMKFNHT</sequence>
<dbReference type="STRING" id="1051891.A0A0C3Q773"/>
<dbReference type="GO" id="GO:0005634">
    <property type="term" value="C:nucleus"/>
    <property type="evidence" value="ECO:0007669"/>
    <property type="project" value="TreeGrafter"/>
</dbReference>
<protein>
    <submittedName>
        <fullName evidence="4">Uncharacterized protein</fullName>
    </submittedName>
</protein>
<keyword evidence="1" id="KW-0547">Nucleotide-binding</keyword>
<name>A0A0C3Q773_9AGAM</name>
<dbReference type="AlphaFoldDB" id="A0A0C3Q773"/>
<organism evidence="4 5">
    <name type="scientific">Tulasnella calospora MUT 4182</name>
    <dbReference type="NCBI Taxonomy" id="1051891"/>
    <lineage>
        <taxon>Eukaryota</taxon>
        <taxon>Fungi</taxon>
        <taxon>Dikarya</taxon>
        <taxon>Basidiomycota</taxon>
        <taxon>Agaricomycotina</taxon>
        <taxon>Agaricomycetes</taxon>
        <taxon>Cantharellales</taxon>
        <taxon>Tulasnellaceae</taxon>
        <taxon>Tulasnella</taxon>
    </lineage>
</organism>
<dbReference type="Proteomes" id="UP000054248">
    <property type="component" value="Unassembled WGS sequence"/>
</dbReference>
<dbReference type="EMBL" id="KN823043">
    <property type="protein sequence ID" value="KIO25380.1"/>
    <property type="molecule type" value="Genomic_DNA"/>
</dbReference>
<evidence type="ECO:0000313" key="4">
    <source>
        <dbReference type="EMBL" id="KIO25380.1"/>
    </source>
</evidence>
<dbReference type="HOGENOM" id="CLU_1442058_0_0_1"/>
<gene>
    <name evidence="4" type="ORF">M407DRAFT_25280</name>
</gene>
<dbReference type="InterPro" id="IPR038718">
    <property type="entry name" value="SNF2-like_sf"/>
</dbReference>
<dbReference type="GO" id="GO:0016787">
    <property type="term" value="F:hydrolase activity"/>
    <property type="evidence" value="ECO:0007669"/>
    <property type="project" value="UniProtKB-KW"/>
</dbReference>
<dbReference type="OrthoDB" id="3315525at2759"/>
<dbReference type="Gene3D" id="3.40.50.10810">
    <property type="entry name" value="Tandem AAA-ATPase domain"/>
    <property type="match status" value="1"/>
</dbReference>
<dbReference type="PANTHER" id="PTHR45626:SF14">
    <property type="entry name" value="ATP-DEPENDENT DNA HELICASE (EUROFUNG)"/>
    <property type="match status" value="1"/>
</dbReference>
<accession>A0A0C3Q773</accession>
<reference evidence="5" key="2">
    <citation type="submission" date="2015-01" db="EMBL/GenBank/DDBJ databases">
        <title>Evolutionary Origins and Diversification of the Mycorrhizal Mutualists.</title>
        <authorList>
            <consortium name="DOE Joint Genome Institute"/>
            <consortium name="Mycorrhizal Genomics Consortium"/>
            <person name="Kohler A."/>
            <person name="Kuo A."/>
            <person name="Nagy L.G."/>
            <person name="Floudas D."/>
            <person name="Copeland A."/>
            <person name="Barry K.W."/>
            <person name="Cichocki N."/>
            <person name="Veneault-Fourrey C."/>
            <person name="LaButti K."/>
            <person name="Lindquist E.A."/>
            <person name="Lipzen A."/>
            <person name="Lundell T."/>
            <person name="Morin E."/>
            <person name="Murat C."/>
            <person name="Riley R."/>
            <person name="Ohm R."/>
            <person name="Sun H."/>
            <person name="Tunlid A."/>
            <person name="Henrissat B."/>
            <person name="Grigoriev I.V."/>
            <person name="Hibbett D.S."/>
            <person name="Martin F."/>
        </authorList>
    </citation>
    <scope>NUCLEOTIDE SEQUENCE [LARGE SCALE GENOMIC DNA]</scope>
    <source>
        <strain evidence="5">MUT 4182</strain>
    </source>
</reference>